<accession>A0ABR0SVQ5</accession>
<feature type="region of interest" description="Disordered" evidence="1">
    <location>
        <begin position="154"/>
        <end position="178"/>
    </location>
</feature>
<sequence>MKFTSVLFVVALAQAGSALDIGKLLGGLAPILKKAKCAQPCIVASMNTIKGGDLGLADAICKNVDKIEANAQPCLKKCALTKSDIGAVKKMITKVCPANKKRTIRKRQDEEAENDKACASCHNTCIADGCAAGATDDCAECVAVCNALCSVEDDGEEVEEVEEVEDDNDGEDDEDDEE</sequence>
<dbReference type="Proteomes" id="UP001338125">
    <property type="component" value="Unassembled WGS sequence"/>
</dbReference>
<feature type="chain" id="PRO_5046458965" evidence="2">
    <location>
        <begin position="19"/>
        <end position="178"/>
    </location>
</feature>
<proteinExistence type="predicted"/>
<evidence type="ECO:0000256" key="1">
    <source>
        <dbReference type="SAM" id="MobiDB-lite"/>
    </source>
</evidence>
<name>A0ABR0SVQ5_9HYPO</name>
<protein>
    <submittedName>
        <fullName evidence="3">Uncharacterized protein</fullName>
    </submittedName>
</protein>
<reference evidence="3 4" key="1">
    <citation type="submission" date="2024-01" db="EMBL/GenBank/DDBJ databases">
        <title>Complete genome of Cladobotryum mycophilum ATHUM6906.</title>
        <authorList>
            <person name="Christinaki A.C."/>
            <person name="Myridakis A.I."/>
            <person name="Kouvelis V.N."/>
        </authorList>
    </citation>
    <scope>NUCLEOTIDE SEQUENCE [LARGE SCALE GENOMIC DNA]</scope>
    <source>
        <strain evidence="3 4">ATHUM6906</strain>
    </source>
</reference>
<keyword evidence="4" id="KW-1185">Reference proteome</keyword>
<dbReference type="EMBL" id="JAVFKD010000004">
    <property type="protein sequence ID" value="KAK5996094.1"/>
    <property type="molecule type" value="Genomic_DNA"/>
</dbReference>
<organism evidence="3 4">
    <name type="scientific">Cladobotryum mycophilum</name>
    <dbReference type="NCBI Taxonomy" id="491253"/>
    <lineage>
        <taxon>Eukaryota</taxon>
        <taxon>Fungi</taxon>
        <taxon>Dikarya</taxon>
        <taxon>Ascomycota</taxon>
        <taxon>Pezizomycotina</taxon>
        <taxon>Sordariomycetes</taxon>
        <taxon>Hypocreomycetidae</taxon>
        <taxon>Hypocreales</taxon>
        <taxon>Hypocreaceae</taxon>
        <taxon>Cladobotryum</taxon>
    </lineage>
</organism>
<evidence type="ECO:0000256" key="2">
    <source>
        <dbReference type="SAM" id="SignalP"/>
    </source>
</evidence>
<gene>
    <name evidence="3" type="ORF">PT974_04521</name>
</gene>
<comment type="caution">
    <text evidence="3">The sequence shown here is derived from an EMBL/GenBank/DDBJ whole genome shotgun (WGS) entry which is preliminary data.</text>
</comment>
<feature type="signal peptide" evidence="2">
    <location>
        <begin position="1"/>
        <end position="18"/>
    </location>
</feature>
<evidence type="ECO:0000313" key="4">
    <source>
        <dbReference type="Proteomes" id="UP001338125"/>
    </source>
</evidence>
<evidence type="ECO:0000313" key="3">
    <source>
        <dbReference type="EMBL" id="KAK5996094.1"/>
    </source>
</evidence>
<keyword evidence="2" id="KW-0732">Signal</keyword>